<evidence type="ECO:0008006" key="3">
    <source>
        <dbReference type="Google" id="ProtNLM"/>
    </source>
</evidence>
<reference evidence="1 2" key="1">
    <citation type="submission" date="2016-10" db="EMBL/GenBank/DDBJ databases">
        <authorList>
            <person name="Varghese N."/>
            <person name="Submissions S."/>
        </authorList>
    </citation>
    <scope>NUCLEOTIDE SEQUENCE [LARGE SCALE GENOMIC DNA]</scope>
    <source>
        <strain evidence="1 2">DSM 1741</strain>
    </source>
</reference>
<dbReference type="Gene3D" id="3.40.50.150">
    <property type="entry name" value="Vaccinia Virus protein VP39"/>
    <property type="match status" value="1"/>
</dbReference>
<dbReference type="RefSeq" id="WP_143077939.1">
    <property type="nucleotide sequence ID" value="NZ_FOTO01000013.1"/>
</dbReference>
<accession>A0A8G2C5Z8</accession>
<dbReference type="Pfam" id="PF13489">
    <property type="entry name" value="Methyltransf_23"/>
    <property type="match status" value="1"/>
</dbReference>
<organism evidence="1 2">
    <name type="scientific">Desulfomicrobium norvegicum (strain DSM 1741 / NCIMB 8310)</name>
    <name type="common">Desulfovibrio baculatus (strain Norway 4)</name>
    <name type="synonym">Desulfovibrio desulfuricans (strain Norway 4)</name>
    <dbReference type="NCBI Taxonomy" id="52561"/>
    <lineage>
        <taxon>Bacteria</taxon>
        <taxon>Pseudomonadati</taxon>
        <taxon>Thermodesulfobacteriota</taxon>
        <taxon>Desulfovibrionia</taxon>
        <taxon>Desulfovibrionales</taxon>
        <taxon>Desulfomicrobiaceae</taxon>
        <taxon>Desulfomicrobium</taxon>
    </lineage>
</organism>
<name>A0A8G2C5Z8_DESNO</name>
<dbReference type="EMBL" id="FOTO01000013">
    <property type="protein sequence ID" value="SFM08074.1"/>
    <property type="molecule type" value="Genomic_DNA"/>
</dbReference>
<evidence type="ECO:0000313" key="1">
    <source>
        <dbReference type="EMBL" id="SFM08074.1"/>
    </source>
</evidence>
<keyword evidence="2" id="KW-1185">Reference proteome</keyword>
<dbReference type="InterPro" id="IPR029063">
    <property type="entry name" value="SAM-dependent_MTases_sf"/>
</dbReference>
<dbReference type="AlphaFoldDB" id="A0A8G2C5Z8"/>
<sequence>MRNTPYTSIIDCSKRILEIGPLANPLIPKANGPFIFYADIRSTEDIKQFYANDPNVDCSAIEDVDFVIIDTYEESLKKNKIDKFDYVLGSHVIEHIPLLLRFFLDISTVLKDNGKLCLSIPDHRYCFDHFRTPTSFSEAYDVYLHGANRLAPRILDFFMNTSHNNPSKYWNTKNDTENVALLLNKTFEEAKKNYERALSGEYIDVHFSVFTTFSFLHILFDTIRANMLPFRVEGVFPTLPNTFEFHVILSKHNAMLHNERIRHRELQKIIVIMNRIMHFEAKARASISPCD</sequence>
<dbReference type="SUPFAM" id="SSF53335">
    <property type="entry name" value="S-adenosyl-L-methionine-dependent methyltransferases"/>
    <property type="match status" value="1"/>
</dbReference>
<comment type="caution">
    <text evidence="1">The sequence shown here is derived from an EMBL/GenBank/DDBJ whole genome shotgun (WGS) entry which is preliminary data.</text>
</comment>
<protein>
    <recommendedName>
        <fullName evidence="3">Methyltransferase domain-containing protein</fullName>
    </recommendedName>
</protein>
<evidence type="ECO:0000313" key="2">
    <source>
        <dbReference type="Proteomes" id="UP000199581"/>
    </source>
</evidence>
<gene>
    <name evidence="1" type="ORF">SAMN05421830_113103</name>
</gene>
<proteinExistence type="predicted"/>
<dbReference type="Proteomes" id="UP000199581">
    <property type="component" value="Unassembled WGS sequence"/>
</dbReference>
<dbReference type="OrthoDB" id="5395564at2"/>